<dbReference type="InterPro" id="IPR011928">
    <property type="entry name" value="Phage_phiJL001_Gp84"/>
</dbReference>
<name>A0A364K085_9HYPH</name>
<sequence length="291" mass="31258">MIPIPPELESHLQGEVTTHCFAWIIRRSDQIVLGFTDHDRTLIIDGVSCEPLSGLNSSEASTQLGLSVAGGEVEGILSSSKISDADIELGRFDDAVIEAYLANWQKPEQHVVLRRWTAGKITRAGNRFVMELKGVAAAFDAVKGRRIQRNCSAALGDGRCGINLSDPRYFANGTVSRFEGTTLKVVGLSQFADGWFSNGTLTWQSGANAGRTIHCVSHSGATLQLIDPPILPLSGGERFHITAGCDKSFTTCKAKFSNGINFRGFPHLPGNDAAFAYVTSANEYDGGALVL</sequence>
<dbReference type="NCBIfam" id="TIGR02218">
    <property type="entry name" value="phg_TIGR02218"/>
    <property type="match status" value="1"/>
</dbReference>
<dbReference type="OrthoDB" id="1633386at2"/>
<accession>A0A364K085</accession>
<feature type="domain" description="Bacteriophage phiJL001 Gp84 C-terminal" evidence="1">
    <location>
        <begin position="194"/>
        <end position="272"/>
    </location>
</feature>
<dbReference type="Pfam" id="PF09356">
    <property type="entry name" value="Phage_BR0599"/>
    <property type="match status" value="1"/>
</dbReference>
<keyword evidence="3" id="KW-1185">Reference proteome</keyword>
<evidence type="ECO:0000313" key="2">
    <source>
        <dbReference type="EMBL" id="RAK34373.1"/>
    </source>
</evidence>
<evidence type="ECO:0000313" key="3">
    <source>
        <dbReference type="Proteomes" id="UP000249453"/>
    </source>
</evidence>
<dbReference type="RefSeq" id="WP_111574194.1">
    <property type="nucleotide sequence ID" value="NZ_JBHEEY010000001.1"/>
</dbReference>
<dbReference type="InterPro" id="IPR018964">
    <property type="entry name" value="Phage_phiJL001_Gp84_C"/>
</dbReference>
<organism evidence="2 3">
    <name type="scientific">Falsochrobactrum ovis</name>
    <dbReference type="NCBI Taxonomy" id="1293442"/>
    <lineage>
        <taxon>Bacteria</taxon>
        <taxon>Pseudomonadati</taxon>
        <taxon>Pseudomonadota</taxon>
        <taxon>Alphaproteobacteria</taxon>
        <taxon>Hyphomicrobiales</taxon>
        <taxon>Brucellaceae</taxon>
        <taxon>Falsochrobactrum</taxon>
    </lineage>
</organism>
<dbReference type="Proteomes" id="UP000249453">
    <property type="component" value="Unassembled WGS sequence"/>
</dbReference>
<protein>
    <submittedName>
        <fullName evidence="2">Putative phage protein (TIGR02218 family)</fullName>
    </submittedName>
</protein>
<dbReference type="EMBL" id="QLMK01000001">
    <property type="protein sequence ID" value="RAK34373.1"/>
    <property type="molecule type" value="Genomic_DNA"/>
</dbReference>
<evidence type="ECO:0000259" key="1">
    <source>
        <dbReference type="Pfam" id="PF09356"/>
    </source>
</evidence>
<dbReference type="Pfam" id="PF09931">
    <property type="entry name" value="Phage_phiJL001_Gp84_N"/>
    <property type="match status" value="1"/>
</dbReference>
<gene>
    <name evidence="2" type="ORF">C7374_101707</name>
</gene>
<dbReference type="AlphaFoldDB" id="A0A364K085"/>
<reference evidence="2 3" key="1">
    <citation type="submission" date="2018-06" db="EMBL/GenBank/DDBJ databases">
        <title>Genomic Encyclopedia of Type Strains, Phase IV (KMG-IV): sequencing the most valuable type-strain genomes for metagenomic binning, comparative biology and taxonomic classification.</title>
        <authorList>
            <person name="Goeker M."/>
        </authorList>
    </citation>
    <scope>NUCLEOTIDE SEQUENCE [LARGE SCALE GENOMIC DNA]</scope>
    <source>
        <strain evidence="2 3">DSM 26720</strain>
    </source>
</reference>
<comment type="caution">
    <text evidence="2">The sequence shown here is derived from an EMBL/GenBank/DDBJ whole genome shotgun (WGS) entry which is preliminary data.</text>
</comment>
<proteinExistence type="predicted"/>